<dbReference type="EMBL" id="RSCE01000001">
    <property type="protein sequence ID" value="RSH88322.1"/>
    <property type="molecule type" value="Genomic_DNA"/>
</dbReference>
<dbReference type="STRING" id="105984.A0A427YB36"/>
<protein>
    <submittedName>
        <fullName evidence="2">Uncharacterized protein</fullName>
    </submittedName>
</protein>
<feature type="chain" id="PRO_5019511778" evidence="1">
    <location>
        <begin position="24"/>
        <end position="118"/>
    </location>
</feature>
<reference evidence="2 3" key="1">
    <citation type="submission" date="2018-11" db="EMBL/GenBank/DDBJ databases">
        <title>Genome sequence of Apiotrichum porosum DSM 27194.</title>
        <authorList>
            <person name="Aliyu H."/>
            <person name="Gorte O."/>
            <person name="Ochsenreither K."/>
        </authorList>
    </citation>
    <scope>NUCLEOTIDE SEQUENCE [LARGE SCALE GENOMIC DNA]</scope>
    <source>
        <strain evidence="2 3">DSM 27194</strain>
    </source>
</reference>
<evidence type="ECO:0000313" key="3">
    <source>
        <dbReference type="Proteomes" id="UP000279236"/>
    </source>
</evidence>
<proteinExistence type="predicted"/>
<dbReference type="GeneID" id="39585402"/>
<dbReference type="AlphaFoldDB" id="A0A427YB36"/>
<accession>A0A427YB36</accession>
<evidence type="ECO:0000313" key="2">
    <source>
        <dbReference type="EMBL" id="RSH88322.1"/>
    </source>
</evidence>
<dbReference type="RefSeq" id="XP_028480530.1">
    <property type="nucleotide sequence ID" value="XM_028616673.1"/>
</dbReference>
<keyword evidence="1" id="KW-0732">Signal</keyword>
<evidence type="ECO:0000256" key="1">
    <source>
        <dbReference type="SAM" id="SignalP"/>
    </source>
</evidence>
<organism evidence="2 3">
    <name type="scientific">Apiotrichum porosum</name>
    <dbReference type="NCBI Taxonomy" id="105984"/>
    <lineage>
        <taxon>Eukaryota</taxon>
        <taxon>Fungi</taxon>
        <taxon>Dikarya</taxon>
        <taxon>Basidiomycota</taxon>
        <taxon>Agaricomycotina</taxon>
        <taxon>Tremellomycetes</taxon>
        <taxon>Trichosporonales</taxon>
        <taxon>Trichosporonaceae</taxon>
        <taxon>Apiotrichum</taxon>
    </lineage>
</organism>
<keyword evidence="3" id="KW-1185">Reference proteome</keyword>
<sequence length="118" mass="13617">MKFSLFPLTTVVALALFVAPALAGSVWCNGHWKENGLMRVSFTFRDVCEEEWGRCFMRAFRGRTHVIDDNWQCWQLPDGRWQVDINVPRGFGNVANAAIEDVTGLSPRCDWPTDWYDF</sequence>
<dbReference type="Proteomes" id="UP000279236">
    <property type="component" value="Unassembled WGS sequence"/>
</dbReference>
<gene>
    <name evidence="2" type="ORF">EHS24_000859</name>
</gene>
<comment type="caution">
    <text evidence="2">The sequence shown here is derived from an EMBL/GenBank/DDBJ whole genome shotgun (WGS) entry which is preliminary data.</text>
</comment>
<name>A0A427YB36_9TREE</name>
<feature type="signal peptide" evidence="1">
    <location>
        <begin position="1"/>
        <end position="23"/>
    </location>
</feature>